<proteinExistence type="predicted"/>
<dbReference type="STRING" id="1280950.HJO_11937"/>
<comment type="caution">
    <text evidence="2">The sequence shown here is derived from an EMBL/GenBank/DDBJ whole genome shotgun (WGS) entry which is preliminary data.</text>
</comment>
<dbReference type="Proteomes" id="UP000025171">
    <property type="component" value="Unassembled WGS sequence"/>
</dbReference>
<keyword evidence="3" id="KW-1185">Reference proteome</keyword>
<evidence type="ECO:0000313" key="2">
    <source>
        <dbReference type="EMBL" id="KCZ91827.1"/>
    </source>
</evidence>
<name>A0A059FMJ3_9PROT</name>
<accession>A0A059FMJ3</accession>
<keyword evidence="1" id="KW-0732">Signal</keyword>
<keyword evidence="2" id="KW-0449">Lipoprotein</keyword>
<dbReference type="AlphaFoldDB" id="A0A059FMJ3"/>
<feature type="signal peptide" evidence="1">
    <location>
        <begin position="1"/>
        <end position="20"/>
    </location>
</feature>
<evidence type="ECO:0000256" key="1">
    <source>
        <dbReference type="SAM" id="SignalP"/>
    </source>
</evidence>
<reference evidence="2 3" key="1">
    <citation type="journal article" date="2014" name="Antonie Van Leeuwenhoek">
        <title>Hyphomonas beringensis sp. nov. and Hyphomonas chukchiensis sp. nov., isolated from surface seawater of the Bering Sea and Chukchi Sea.</title>
        <authorList>
            <person name="Li C."/>
            <person name="Lai Q."/>
            <person name="Li G."/>
            <person name="Dong C."/>
            <person name="Wang J."/>
            <person name="Liao Y."/>
            <person name="Shao Z."/>
        </authorList>
    </citation>
    <scope>NUCLEOTIDE SEQUENCE [LARGE SCALE GENOMIC DNA]</scope>
    <source>
        <strain evidence="2 3">MHS-2</strain>
    </source>
</reference>
<feature type="chain" id="PRO_5001578222" evidence="1">
    <location>
        <begin position="21"/>
        <end position="102"/>
    </location>
</feature>
<dbReference type="PATRIC" id="fig|1280950.3.peg.2393"/>
<evidence type="ECO:0000313" key="3">
    <source>
        <dbReference type="Proteomes" id="UP000025171"/>
    </source>
</evidence>
<gene>
    <name evidence="2" type="ORF">HJO_11937</name>
</gene>
<organism evidence="2 3">
    <name type="scientific">Hyphomonas johnsonii MHS-2</name>
    <dbReference type="NCBI Taxonomy" id="1280950"/>
    <lineage>
        <taxon>Bacteria</taxon>
        <taxon>Pseudomonadati</taxon>
        <taxon>Pseudomonadota</taxon>
        <taxon>Alphaproteobacteria</taxon>
        <taxon>Hyphomonadales</taxon>
        <taxon>Hyphomonadaceae</taxon>
        <taxon>Hyphomonas</taxon>
    </lineage>
</organism>
<dbReference type="EMBL" id="ARYK01000005">
    <property type="protein sequence ID" value="KCZ91827.1"/>
    <property type="molecule type" value="Genomic_DNA"/>
</dbReference>
<protein>
    <submittedName>
        <fullName evidence="2">Putative lipoprotein</fullName>
    </submittedName>
</protein>
<sequence>MIASAAVLAACQAAPVAPQAAAPAAAPATAEADAEGVKVASADVEVVCRSLKVTGTRFAQRECKTPEAWEAYDEYTTGNARESTNNFQRVRSGCSTQSQGTC</sequence>